<dbReference type="EMBL" id="CP017839">
    <property type="protein sequence ID" value="APA96817.1"/>
    <property type="molecule type" value="Genomic_DNA"/>
</dbReference>
<protein>
    <submittedName>
        <fullName evidence="2">Uncharacterized protein</fullName>
    </submittedName>
</protein>
<proteinExistence type="predicted"/>
<feature type="region of interest" description="Disordered" evidence="1">
    <location>
        <begin position="196"/>
        <end position="218"/>
    </location>
</feature>
<name>A0ABC8ARU1_9NOCA</name>
<sequence length="248" mass="26382">MSPDLCSYPKTHDLVPRYQLPDPPAGMEWVLTSYGWELFTAIPPQTPDTITPGSGQPGAGAPNPQVPPVPGTDEPEKAPHGPGSNPRKSRATSPLLPVRTALSLAEANRHRRSAAEATDCRRHSGTTGGEAAPPLRTDQQGVVSDGVRRTGSESAWRTVEPGPVPSTDRATTLPRDQAARELDPPGAAAILTHRAGDEHPARPGTLALHGLRPPRDHPTCVQRLRTDTAMNNYAIGILRRPGPGRVAQ</sequence>
<dbReference type="AlphaFoldDB" id="A0ABC8ARU1"/>
<feature type="region of interest" description="Disordered" evidence="1">
    <location>
        <begin position="43"/>
        <end position="180"/>
    </location>
</feature>
<organism evidence="2 3">
    <name type="scientific">Nocardia seriolae</name>
    <dbReference type="NCBI Taxonomy" id="37332"/>
    <lineage>
        <taxon>Bacteria</taxon>
        <taxon>Bacillati</taxon>
        <taxon>Actinomycetota</taxon>
        <taxon>Actinomycetes</taxon>
        <taxon>Mycobacteriales</taxon>
        <taxon>Nocardiaceae</taxon>
        <taxon>Nocardia</taxon>
    </lineage>
</organism>
<evidence type="ECO:0000313" key="3">
    <source>
        <dbReference type="Proteomes" id="UP000180166"/>
    </source>
</evidence>
<dbReference type="KEGG" id="nsr:NS506_02757"/>
<gene>
    <name evidence="2" type="ORF">NS506_02757</name>
</gene>
<evidence type="ECO:0000313" key="2">
    <source>
        <dbReference type="EMBL" id="APA96817.1"/>
    </source>
</evidence>
<accession>A0ABC8ARU1</accession>
<evidence type="ECO:0000256" key="1">
    <source>
        <dbReference type="SAM" id="MobiDB-lite"/>
    </source>
</evidence>
<dbReference type="Proteomes" id="UP000180166">
    <property type="component" value="Chromosome"/>
</dbReference>
<reference evidence="2 3" key="1">
    <citation type="submission" date="2016-10" db="EMBL/GenBank/DDBJ databases">
        <title>Genome sequence of Nocardia seriolae strain EM150506, isolated from Anguila japonica.</title>
        <authorList>
            <person name="Han H.-J."/>
        </authorList>
    </citation>
    <scope>NUCLEOTIDE SEQUENCE [LARGE SCALE GENOMIC DNA]</scope>
    <source>
        <strain evidence="2 3">EM150506</strain>
    </source>
</reference>